<dbReference type="FunFam" id="2.170.130.10:FF:000003">
    <property type="entry name" value="SusC/RagA family TonB-linked outer membrane protein"/>
    <property type="match status" value="1"/>
</dbReference>
<evidence type="ECO:0000256" key="1">
    <source>
        <dbReference type="ARBA" id="ARBA00004571"/>
    </source>
</evidence>
<keyword evidence="7 8" id="KW-0998">Cell outer membrane</keyword>
<evidence type="ECO:0000256" key="5">
    <source>
        <dbReference type="ARBA" id="ARBA00022729"/>
    </source>
</evidence>
<dbReference type="InterPro" id="IPR037066">
    <property type="entry name" value="Plug_dom_sf"/>
</dbReference>
<dbReference type="Gene3D" id="2.60.40.1120">
    <property type="entry name" value="Carboxypeptidase-like, regulatory domain"/>
    <property type="match status" value="1"/>
</dbReference>
<dbReference type="InterPro" id="IPR039426">
    <property type="entry name" value="TonB-dep_rcpt-like"/>
</dbReference>
<evidence type="ECO:0000256" key="6">
    <source>
        <dbReference type="ARBA" id="ARBA00023136"/>
    </source>
</evidence>
<evidence type="ECO:0000256" key="8">
    <source>
        <dbReference type="PROSITE-ProRule" id="PRU01360"/>
    </source>
</evidence>
<dbReference type="SUPFAM" id="SSF56935">
    <property type="entry name" value="Porins"/>
    <property type="match status" value="1"/>
</dbReference>
<gene>
    <name evidence="10" type="ORF">ACM15_07770</name>
</gene>
<dbReference type="PANTHER" id="PTHR30069">
    <property type="entry name" value="TONB-DEPENDENT OUTER MEMBRANE RECEPTOR"/>
    <property type="match status" value="1"/>
</dbReference>
<dbReference type="GO" id="GO:0015344">
    <property type="term" value="F:siderophore uptake transmembrane transporter activity"/>
    <property type="evidence" value="ECO:0007669"/>
    <property type="project" value="TreeGrafter"/>
</dbReference>
<dbReference type="Gene3D" id="2.40.170.20">
    <property type="entry name" value="TonB-dependent receptor, beta-barrel domain"/>
    <property type="match status" value="1"/>
</dbReference>
<evidence type="ECO:0000256" key="3">
    <source>
        <dbReference type="ARBA" id="ARBA00022452"/>
    </source>
</evidence>
<sequence>MVVSKSEAEQQKKFVTGTVIDMNREPVIGANIVEKGTTNGIITDVNGEFSLQVSPDAVLQISYIGYNTREVAVNNQSSITIKLTEDTQAIEEIVVVGYGVQKRENLTGAVSAIMGDDLMKRPVGQTSVALQGIAPGVTITQQSGQPGQDAGTIRIRGIGTLNDSNPLVLVDGTAMDLNSVDPNIIESVSVLKDAASSSIYGSRAANGVILITTKRAKNKEFSVSYNGYAGWQTPTDLPDKVNAIDHMVMLNEAYRNVGRSPLYTDQYIQEYREKGPSDRDHYPDVDWQKAVYNQYAFQQNHFFTLNGGTEKMKLLAAIGYYDQQGITPNTDYNRFTVRLNSDMQFTQRFSAKLDMYLKYNTQKTPGRGIYDVIYWINRTPSIYPDVLSNGKYAVGWDGDNVLAFAKDGGFAKTKTPSASINMALSYQFTDFLKADVSYTPIYNNNITSTYNKSVNTYYADGELAYSKPSKSALYEHRGWGLSHDFKALLNFDKAFGQHNLKALAGFQWESGTDDYIDASRDTFIFPQYPKLNAGGSDNQKASGSGSEYALASFFGRINYDYQGKYLFEANVRYDGSSRFDLGHKWGVFPSFSGGWRISEESFWEPIRDIVDNAKFRVSWGQLGNQNIGNYAFASVVSYSSYVIGGQPVTSGAINDMSNSAISWEKTEMLDFGIDLQFFSKLSASFDYYNKKTSDILWKLNVPLIIGLNPTYQNAAKVSNKGWDLELRWNDQINDFRYGASFILSDVKNKVVDLKGISMTGLTVNREGHSINSIYGLEAIGYISEEDYNADGSYKHATQFGAFAPGDIKYKDQNNDGIINNEDEVIIGNTVPRFTYGLNLDASWKGFDFSMFWQGVGKADGYLNKQATMPFYWGASALEMHKDHWTEDNPNARFPRLAFNETNNEQNSSFWMANAAYLRLKNVTLGYTFPKTLSEKIKFSHVRLYISGQNLLSIDKFWDGFDAEAPVGDGAYYPQVKVFTIGLDVKF</sequence>
<dbReference type="AlphaFoldDB" id="A0A0J6CM91"/>
<dbReference type="SUPFAM" id="SSF49464">
    <property type="entry name" value="Carboxypeptidase regulatory domain-like"/>
    <property type="match status" value="1"/>
</dbReference>
<evidence type="ECO:0000256" key="2">
    <source>
        <dbReference type="ARBA" id="ARBA00022448"/>
    </source>
</evidence>
<dbReference type="NCBIfam" id="TIGR04056">
    <property type="entry name" value="OMP_RagA_SusC"/>
    <property type="match status" value="1"/>
</dbReference>
<name>A0A0J6CM91_9BACT</name>
<dbReference type="FunFam" id="2.60.40.1120:FF:000003">
    <property type="entry name" value="Outer membrane protein Omp121"/>
    <property type="match status" value="1"/>
</dbReference>
<dbReference type="Proteomes" id="UP000036166">
    <property type="component" value="Unassembled WGS sequence"/>
</dbReference>
<dbReference type="Pfam" id="PF13715">
    <property type="entry name" value="CarbopepD_reg_2"/>
    <property type="match status" value="1"/>
</dbReference>
<evidence type="ECO:0000256" key="4">
    <source>
        <dbReference type="ARBA" id="ARBA00022692"/>
    </source>
</evidence>
<dbReference type="EMBL" id="LFJV01000020">
    <property type="protein sequence ID" value="KMM34293.1"/>
    <property type="molecule type" value="Genomic_DNA"/>
</dbReference>
<dbReference type="PANTHER" id="PTHR30069:SF29">
    <property type="entry name" value="HEMOGLOBIN AND HEMOGLOBIN-HAPTOGLOBIN-BINDING PROTEIN 1-RELATED"/>
    <property type="match status" value="1"/>
</dbReference>
<evidence type="ECO:0000313" key="11">
    <source>
        <dbReference type="Proteomes" id="UP000036166"/>
    </source>
</evidence>
<dbReference type="GO" id="GO:0009279">
    <property type="term" value="C:cell outer membrane"/>
    <property type="evidence" value="ECO:0007669"/>
    <property type="project" value="UniProtKB-SubCell"/>
</dbReference>
<keyword evidence="2 8" id="KW-0813">Transport</keyword>
<keyword evidence="4 8" id="KW-0812">Transmembrane</keyword>
<proteinExistence type="inferred from homology"/>
<comment type="similarity">
    <text evidence="8">Belongs to the TonB-dependent receptor family.</text>
</comment>
<keyword evidence="3 8" id="KW-1134">Transmembrane beta strand</keyword>
<dbReference type="NCBIfam" id="TIGR04057">
    <property type="entry name" value="SusC_RagA_signa"/>
    <property type="match status" value="1"/>
</dbReference>
<comment type="caution">
    <text evidence="10">The sequence shown here is derived from an EMBL/GenBank/DDBJ whole genome shotgun (WGS) entry which is preliminary data.</text>
</comment>
<keyword evidence="6 8" id="KW-0472">Membrane</keyword>
<evidence type="ECO:0000259" key="9">
    <source>
        <dbReference type="Pfam" id="PF07715"/>
    </source>
</evidence>
<comment type="subcellular location">
    <subcellularLocation>
        <location evidence="1 8">Cell outer membrane</location>
        <topology evidence="1 8">Multi-pass membrane protein</topology>
    </subcellularLocation>
</comment>
<dbReference type="InterPro" id="IPR012910">
    <property type="entry name" value="Plug_dom"/>
</dbReference>
<protein>
    <recommendedName>
        <fullName evidence="9">TonB-dependent receptor plug domain-containing protein</fullName>
    </recommendedName>
</protein>
<accession>A0A0J6CM91</accession>
<feature type="domain" description="TonB-dependent receptor plug" evidence="9">
    <location>
        <begin position="104"/>
        <end position="208"/>
    </location>
</feature>
<dbReference type="InterPro" id="IPR023997">
    <property type="entry name" value="TonB-dep_OMP_SusC/RagA_CS"/>
</dbReference>
<dbReference type="InterPro" id="IPR023996">
    <property type="entry name" value="TonB-dep_OMP_SusC/RagA"/>
</dbReference>
<evidence type="ECO:0000256" key="7">
    <source>
        <dbReference type="ARBA" id="ARBA00023237"/>
    </source>
</evidence>
<keyword evidence="5" id="KW-0732">Signal</keyword>
<dbReference type="Pfam" id="PF07715">
    <property type="entry name" value="Plug"/>
    <property type="match status" value="1"/>
</dbReference>
<dbReference type="PATRIC" id="fig|328812.4.peg.2032"/>
<organism evidence="10 11">
    <name type="scientific">Parabacteroides goldsteinii</name>
    <dbReference type="NCBI Taxonomy" id="328812"/>
    <lineage>
        <taxon>Bacteria</taxon>
        <taxon>Pseudomonadati</taxon>
        <taxon>Bacteroidota</taxon>
        <taxon>Bacteroidia</taxon>
        <taxon>Bacteroidales</taxon>
        <taxon>Tannerellaceae</taxon>
        <taxon>Parabacteroides</taxon>
    </lineage>
</organism>
<dbReference type="InterPro" id="IPR036942">
    <property type="entry name" value="Beta-barrel_TonB_sf"/>
</dbReference>
<evidence type="ECO:0000313" key="10">
    <source>
        <dbReference type="EMBL" id="KMM34293.1"/>
    </source>
</evidence>
<dbReference type="InterPro" id="IPR008969">
    <property type="entry name" value="CarboxyPept-like_regulatory"/>
</dbReference>
<reference evidence="10 11" key="1">
    <citation type="submission" date="2015-06" db="EMBL/GenBank/DDBJ databases">
        <title>Draft Genome Sequence of Parabacteroides goldsteinii with Putative Novel Metallo-Beta-Lactamases Isolated from a Blood Culture from a Human Patient.</title>
        <authorList>
            <person name="Krogh T.J."/>
            <person name="Agergaard C.N."/>
            <person name="Moller-Jensen J."/>
            <person name="Justesen U.S."/>
        </authorList>
    </citation>
    <scope>NUCLEOTIDE SEQUENCE [LARGE SCALE GENOMIC DNA]</scope>
    <source>
        <strain evidence="10 11">910340</strain>
    </source>
</reference>
<dbReference type="GO" id="GO:0044718">
    <property type="term" value="P:siderophore transmembrane transport"/>
    <property type="evidence" value="ECO:0007669"/>
    <property type="project" value="TreeGrafter"/>
</dbReference>
<dbReference type="PROSITE" id="PS52016">
    <property type="entry name" value="TONB_DEPENDENT_REC_3"/>
    <property type="match status" value="1"/>
</dbReference>
<dbReference type="Gene3D" id="2.170.130.10">
    <property type="entry name" value="TonB-dependent receptor, plug domain"/>
    <property type="match status" value="1"/>
</dbReference>